<feature type="region of interest" description="Disordered" evidence="1">
    <location>
        <begin position="1"/>
        <end position="40"/>
    </location>
</feature>
<dbReference type="InterPro" id="IPR029063">
    <property type="entry name" value="SAM-dependent_MTases_sf"/>
</dbReference>
<feature type="region of interest" description="Disordered" evidence="1">
    <location>
        <begin position="302"/>
        <end position="349"/>
    </location>
</feature>
<dbReference type="CDD" id="cd02440">
    <property type="entry name" value="AdoMet_MTases"/>
    <property type="match status" value="1"/>
</dbReference>
<proteinExistence type="predicted"/>
<comment type="caution">
    <text evidence="2">The sequence shown here is derived from an EMBL/GenBank/DDBJ whole genome shotgun (WGS) entry which is preliminary data.</text>
</comment>
<dbReference type="PANTHER" id="PTHR37211">
    <property type="entry name" value="EXPRESSED PROTEIN"/>
    <property type="match status" value="1"/>
</dbReference>
<dbReference type="AlphaFoldDB" id="A0A9W7YGI7"/>
<keyword evidence="3" id="KW-1185">Reference proteome</keyword>
<dbReference type="PANTHER" id="PTHR37211:SF1">
    <property type="entry name" value="EXPRESSED PROTEIN"/>
    <property type="match status" value="1"/>
</dbReference>
<feature type="compositionally biased region" description="Basic and acidic residues" evidence="1">
    <location>
        <begin position="25"/>
        <end position="40"/>
    </location>
</feature>
<evidence type="ECO:0000256" key="1">
    <source>
        <dbReference type="SAM" id="MobiDB-lite"/>
    </source>
</evidence>
<evidence type="ECO:0008006" key="4">
    <source>
        <dbReference type="Google" id="ProtNLM"/>
    </source>
</evidence>
<dbReference type="Proteomes" id="UP001143981">
    <property type="component" value="Unassembled WGS sequence"/>
</dbReference>
<dbReference type="SUPFAM" id="SSF53335">
    <property type="entry name" value="S-adenosyl-L-methionine-dependent methyltransferases"/>
    <property type="match status" value="1"/>
</dbReference>
<gene>
    <name evidence="2" type="ORF">LPJ61_001625</name>
</gene>
<dbReference type="Gene3D" id="3.40.50.150">
    <property type="entry name" value="Vaccinia Virus protein VP39"/>
    <property type="match status" value="1"/>
</dbReference>
<sequence length="383" mass="42061">MAGPGPGPGPGDIHDGGGRGGQKTGGERRPRTMAEAADKHQLYMQAVQQPRKEVRNLEAIYRTLSTRYPSPASHLPGDDDSVPARRRHATVLREDFCGTAALCAEWVRTHPSPDRCAYGVDIDPEVIRYGRERVLGDGNGDGSRVRLVCGNVLDVGSANANRSGRGSDTHDIPRADIIAAFNFSVCYFEQRRDLVRYLRHSLGNLGEFGLFFCDMFGGAEATQSLITRTCDHGSFRYMFRQHSFDITSNTVHLSLSFKMKDGSVLNDCFTYKFRVYSLCELREAMLEAGFDHVSIWISVRETSDSEDEEAGGDADDDDVGDGDDGDGDDDDNVKSKVEESRRPSDGFSAFTEQRAAMAMPDAFNAYVVGIRLPRAAHAQAAAE</sequence>
<evidence type="ECO:0000313" key="2">
    <source>
        <dbReference type="EMBL" id="KAJ1733306.1"/>
    </source>
</evidence>
<name>A0A9W7YGI7_9FUNG</name>
<feature type="compositionally biased region" description="Acidic residues" evidence="1">
    <location>
        <begin position="304"/>
        <end position="331"/>
    </location>
</feature>
<organism evidence="2 3">
    <name type="scientific">Coemansia biformis</name>
    <dbReference type="NCBI Taxonomy" id="1286918"/>
    <lineage>
        <taxon>Eukaryota</taxon>
        <taxon>Fungi</taxon>
        <taxon>Fungi incertae sedis</taxon>
        <taxon>Zoopagomycota</taxon>
        <taxon>Kickxellomycotina</taxon>
        <taxon>Kickxellomycetes</taxon>
        <taxon>Kickxellales</taxon>
        <taxon>Kickxellaceae</taxon>
        <taxon>Coemansia</taxon>
    </lineage>
</organism>
<accession>A0A9W7YGI7</accession>
<protein>
    <recommendedName>
        <fullName evidence="4">Methyltransferase domain-containing protein</fullName>
    </recommendedName>
</protein>
<dbReference type="EMBL" id="JANBOI010000149">
    <property type="protein sequence ID" value="KAJ1733306.1"/>
    <property type="molecule type" value="Genomic_DNA"/>
</dbReference>
<dbReference type="OrthoDB" id="3342809at2759"/>
<reference evidence="2" key="1">
    <citation type="submission" date="2022-07" db="EMBL/GenBank/DDBJ databases">
        <title>Phylogenomic reconstructions and comparative analyses of Kickxellomycotina fungi.</title>
        <authorList>
            <person name="Reynolds N.K."/>
            <person name="Stajich J.E."/>
            <person name="Barry K."/>
            <person name="Grigoriev I.V."/>
            <person name="Crous P."/>
            <person name="Smith M.E."/>
        </authorList>
    </citation>
    <scope>NUCLEOTIDE SEQUENCE</scope>
    <source>
        <strain evidence="2">BCRC 34381</strain>
    </source>
</reference>
<feature type="compositionally biased region" description="Basic and acidic residues" evidence="1">
    <location>
        <begin position="332"/>
        <end position="344"/>
    </location>
</feature>
<evidence type="ECO:0000313" key="3">
    <source>
        <dbReference type="Proteomes" id="UP001143981"/>
    </source>
</evidence>